<dbReference type="SMART" id="SM00508">
    <property type="entry name" value="PostSET"/>
    <property type="match status" value="1"/>
</dbReference>
<dbReference type="PROSITE" id="PS50868">
    <property type="entry name" value="POST_SET"/>
    <property type="match status" value="1"/>
</dbReference>
<reference evidence="14" key="2">
    <citation type="submission" date="2021-05" db="EMBL/GenBank/DDBJ databases">
        <authorList>
            <person name="Pain A."/>
        </authorList>
    </citation>
    <scope>NUCLEOTIDE SEQUENCE</scope>
    <source>
        <strain evidence="14">1802A</strain>
    </source>
</reference>
<dbReference type="InterPro" id="IPR050973">
    <property type="entry name" value="H3K9_Histone-Lys_N-MTase"/>
</dbReference>
<keyword evidence="4" id="KW-0808">Transferase</keyword>
<evidence type="ECO:0000256" key="4">
    <source>
        <dbReference type="ARBA" id="ARBA00022679"/>
    </source>
</evidence>
<feature type="domain" description="SET" evidence="11">
    <location>
        <begin position="662"/>
        <end position="788"/>
    </location>
</feature>
<dbReference type="InterPro" id="IPR036987">
    <property type="entry name" value="SRA-YDG_sf"/>
</dbReference>
<keyword evidence="7" id="KW-0862">Zinc</keyword>
<keyword evidence="2" id="KW-0158">Chromosome</keyword>
<feature type="compositionally biased region" description="Basic and acidic residues" evidence="10">
    <location>
        <begin position="19"/>
        <end position="29"/>
    </location>
</feature>
<evidence type="ECO:0000259" key="13">
    <source>
        <dbReference type="PROSITE" id="PS51015"/>
    </source>
</evidence>
<keyword evidence="15" id="KW-1185">Reference proteome</keyword>
<dbReference type="GO" id="GO:0008270">
    <property type="term" value="F:zinc ion binding"/>
    <property type="evidence" value="ECO:0007669"/>
    <property type="project" value="InterPro"/>
</dbReference>
<dbReference type="Gene3D" id="2.30.280.10">
    <property type="entry name" value="SRA-YDG"/>
    <property type="match status" value="1"/>
</dbReference>
<dbReference type="Gene3D" id="2.170.270.10">
    <property type="entry name" value="SET domain"/>
    <property type="match status" value="1"/>
</dbReference>
<evidence type="ECO:0000256" key="2">
    <source>
        <dbReference type="ARBA" id="ARBA00022454"/>
    </source>
</evidence>
<dbReference type="InterPro" id="IPR001214">
    <property type="entry name" value="SET_dom"/>
</dbReference>
<dbReference type="SUPFAM" id="SSF82199">
    <property type="entry name" value="SET domain"/>
    <property type="match status" value="1"/>
</dbReference>
<dbReference type="GO" id="GO:0005694">
    <property type="term" value="C:chromosome"/>
    <property type="evidence" value="ECO:0007669"/>
    <property type="project" value="UniProtKB-SubCell"/>
</dbReference>
<evidence type="ECO:0000256" key="7">
    <source>
        <dbReference type="ARBA" id="ARBA00022833"/>
    </source>
</evidence>
<dbReference type="InterPro" id="IPR015947">
    <property type="entry name" value="PUA-like_sf"/>
</dbReference>
<dbReference type="PROSITE" id="PS51015">
    <property type="entry name" value="YDG"/>
    <property type="match status" value="1"/>
</dbReference>
<dbReference type="InterPro" id="IPR007728">
    <property type="entry name" value="Pre-SET_dom"/>
</dbReference>
<dbReference type="GO" id="GO:0042054">
    <property type="term" value="F:histone methyltransferase activity"/>
    <property type="evidence" value="ECO:0007669"/>
    <property type="project" value="InterPro"/>
</dbReference>
<dbReference type="InterPro" id="IPR003616">
    <property type="entry name" value="Post-SET_dom"/>
</dbReference>
<gene>
    <name evidence="14" type="ORF">X943_001254</name>
</gene>
<evidence type="ECO:0000313" key="15">
    <source>
        <dbReference type="Proteomes" id="UP001195914"/>
    </source>
</evidence>
<dbReference type="GO" id="GO:0005634">
    <property type="term" value="C:nucleus"/>
    <property type="evidence" value="ECO:0007669"/>
    <property type="project" value="UniProtKB-SubCell"/>
</dbReference>
<dbReference type="Pfam" id="PF05033">
    <property type="entry name" value="Pre-SET"/>
    <property type="match status" value="1"/>
</dbReference>
<name>A0AAD9LGX2_BABDI</name>
<dbReference type="InterPro" id="IPR046341">
    <property type="entry name" value="SET_dom_sf"/>
</dbReference>
<dbReference type="SMART" id="SM00317">
    <property type="entry name" value="SET"/>
    <property type="match status" value="1"/>
</dbReference>
<evidence type="ECO:0000259" key="12">
    <source>
        <dbReference type="PROSITE" id="PS50868"/>
    </source>
</evidence>
<proteinExistence type="predicted"/>
<evidence type="ECO:0000256" key="9">
    <source>
        <dbReference type="PROSITE-ProRule" id="PRU00358"/>
    </source>
</evidence>
<dbReference type="AlphaFoldDB" id="A0AAD9LGX2"/>
<dbReference type="SMART" id="SM00466">
    <property type="entry name" value="SRA"/>
    <property type="match status" value="1"/>
</dbReference>
<dbReference type="PANTHER" id="PTHR46223:SF3">
    <property type="entry name" value="HISTONE-LYSINE N-METHYLTRANSFERASE SET-23"/>
    <property type="match status" value="1"/>
</dbReference>
<feature type="region of interest" description="Disordered" evidence="10">
    <location>
        <begin position="1"/>
        <end position="29"/>
    </location>
</feature>
<sequence length="810" mass="92057">MGPDLLGFNVESRSGDAGNEEHAQLPSAEHESLQELANAYESDAMSVDGASNEMAQDDGTPDIAVCVDVEPLDGVFYNTVKKIDRDHTDDRDELERDLIQRDPTRHFQTSSRGLSGILRRSIDEMQGHQKLVWMLARYEALCQRLNESGNSLTRIRTGVATMTRQDLFQLFSEERKRIFGDVDFFPVGEPYLEIPPFTHFFKREELLYFGICQSPYDTVSVGNLKDGTEVAQAIILDGAPSLRMDMGTRFILYSQFERCGDEASDYTDRNQPIFQSWIHEVPIRVVRGYNAVSRYAPIWGFRYDGLYRIIGMHSDNNRQGLRVWTYVFSACNPALEPPVFTQNEDDFEVIATNDSDLKSIFINHSNIHAKFQKTIRKKAAEDLRPVDVLFKGKKLFTIGVPHLVRQGREAKIPLVVNFAIIYRYIKQLCMATQVGKEWLDGPVAEYEKGRKAESQIWWARGGFLPMKLVIRYVEPSRSLTMEVSKGQYREKVNTKKVRHQKSLVINREMAKTMARPFFPQSETDSIWTYIDLAEPISSTWNPYEDISAGAEVHPIPVVNTVDKDEPPMVFTYIRSNVYFSRLPHLNFDPVCAGCIPETLDRDSCQQVTVKGFCKGLLDPKGRIYCQGVNKGYLATIQSRAACSDNCPCSAACSNRLLDGVQVPVKLVKTTNMGWALHSMVPITMGTYIMQYVGEIVCRSEMMAREHQYDKLGLFNYCMEAVEMETLHDDWQMPCMDSMVLGNIARFLNHSCDPNVEVITVWRGDDFPCIAVYALRDILAGEALTYCYGSQYKSIPCLCNARNCRGFIGNI</sequence>
<keyword evidence="5" id="KW-0949">S-adenosyl-L-methionine</keyword>
<dbReference type="EMBL" id="JAHBMH010000044">
    <property type="protein sequence ID" value="KAK1936065.1"/>
    <property type="molecule type" value="Genomic_DNA"/>
</dbReference>
<feature type="domain" description="YDG" evidence="13">
    <location>
        <begin position="189"/>
        <end position="330"/>
    </location>
</feature>
<organism evidence="14 15">
    <name type="scientific">Babesia divergens</name>
    <dbReference type="NCBI Taxonomy" id="32595"/>
    <lineage>
        <taxon>Eukaryota</taxon>
        <taxon>Sar</taxon>
        <taxon>Alveolata</taxon>
        <taxon>Apicomplexa</taxon>
        <taxon>Aconoidasida</taxon>
        <taxon>Piroplasmida</taxon>
        <taxon>Babesiidae</taxon>
        <taxon>Babesia</taxon>
    </lineage>
</organism>
<feature type="domain" description="Post-SET" evidence="12">
    <location>
        <begin position="792"/>
        <end position="808"/>
    </location>
</feature>
<comment type="caution">
    <text evidence="14">The sequence shown here is derived from an EMBL/GenBank/DDBJ whole genome shotgun (WGS) entry which is preliminary data.</text>
</comment>
<evidence type="ECO:0000256" key="5">
    <source>
        <dbReference type="ARBA" id="ARBA00022691"/>
    </source>
</evidence>
<evidence type="ECO:0000256" key="1">
    <source>
        <dbReference type="ARBA" id="ARBA00004286"/>
    </source>
</evidence>
<keyword evidence="6" id="KW-0479">Metal-binding</keyword>
<evidence type="ECO:0000256" key="3">
    <source>
        <dbReference type="ARBA" id="ARBA00022603"/>
    </source>
</evidence>
<keyword evidence="8 9" id="KW-0539">Nucleus</keyword>
<dbReference type="InterPro" id="IPR003105">
    <property type="entry name" value="SRA_YDG"/>
</dbReference>
<dbReference type="Proteomes" id="UP001195914">
    <property type="component" value="Unassembled WGS sequence"/>
</dbReference>
<protein>
    <submittedName>
        <fullName evidence="14">SET domain containing protein</fullName>
    </submittedName>
</protein>
<dbReference type="GO" id="GO:0032259">
    <property type="term" value="P:methylation"/>
    <property type="evidence" value="ECO:0007669"/>
    <property type="project" value="UniProtKB-KW"/>
</dbReference>
<evidence type="ECO:0000313" key="14">
    <source>
        <dbReference type="EMBL" id="KAK1936065.1"/>
    </source>
</evidence>
<dbReference type="Pfam" id="PF00856">
    <property type="entry name" value="SET"/>
    <property type="match status" value="1"/>
</dbReference>
<comment type="subcellular location">
    <subcellularLocation>
        <location evidence="1">Chromosome</location>
    </subcellularLocation>
    <subcellularLocation>
        <location evidence="9">Nucleus</location>
    </subcellularLocation>
</comment>
<evidence type="ECO:0000256" key="6">
    <source>
        <dbReference type="ARBA" id="ARBA00022723"/>
    </source>
</evidence>
<reference evidence="14" key="1">
    <citation type="journal article" date="2014" name="Nucleic Acids Res.">
        <title>The evolutionary dynamics of variant antigen genes in Babesia reveal a history of genomic innovation underlying host-parasite interaction.</title>
        <authorList>
            <person name="Jackson A.P."/>
            <person name="Otto T.D."/>
            <person name="Darby A."/>
            <person name="Ramaprasad A."/>
            <person name="Xia D."/>
            <person name="Echaide I.E."/>
            <person name="Farber M."/>
            <person name="Gahlot S."/>
            <person name="Gamble J."/>
            <person name="Gupta D."/>
            <person name="Gupta Y."/>
            <person name="Jackson L."/>
            <person name="Malandrin L."/>
            <person name="Malas T.B."/>
            <person name="Moussa E."/>
            <person name="Nair M."/>
            <person name="Reid A.J."/>
            <person name="Sanders M."/>
            <person name="Sharma J."/>
            <person name="Tracey A."/>
            <person name="Quail M.A."/>
            <person name="Weir W."/>
            <person name="Wastling J.M."/>
            <person name="Hall N."/>
            <person name="Willadsen P."/>
            <person name="Lingelbach K."/>
            <person name="Shiels B."/>
            <person name="Tait A."/>
            <person name="Berriman M."/>
            <person name="Allred D.R."/>
            <person name="Pain A."/>
        </authorList>
    </citation>
    <scope>NUCLEOTIDE SEQUENCE</scope>
    <source>
        <strain evidence="14">1802A</strain>
    </source>
</reference>
<keyword evidence="3" id="KW-0489">Methyltransferase</keyword>
<evidence type="ECO:0000256" key="10">
    <source>
        <dbReference type="SAM" id="MobiDB-lite"/>
    </source>
</evidence>
<accession>A0AAD9LGX2</accession>
<dbReference type="SUPFAM" id="SSF88697">
    <property type="entry name" value="PUA domain-like"/>
    <property type="match status" value="1"/>
</dbReference>
<dbReference type="PANTHER" id="PTHR46223">
    <property type="entry name" value="HISTONE-LYSINE N-METHYLTRANSFERASE SUV39H"/>
    <property type="match status" value="1"/>
</dbReference>
<dbReference type="PROSITE" id="PS50280">
    <property type="entry name" value="SET"/>
    <property type="match status" value="1"/>
</dbReference>
<dbReference type="Pfam" id="PF02182">
    <property type="entry name" value="SAD_SRA"/>
    <property type="match status" value="1"/>
</dbReference>
<evidence type="ECO:0000259" key="11">
    <source>
        <dbReference type="PROSITE" id="PS50280"/>
    </source>
</evidence>
<evidence type="ECO:0000256" key="8">
    <source>
        <dbReference type="ARBA" id="ARBA00023242"/>
    </source>
</evidence>